<name>A0A1I1R5K0_RUMAL</name>
<evidence type="ECO:0000313" key="3">
    <source>
        <dbReference type="Proteomes" id="UP000182192"/>
    </source>
</evidence>
<feature type="signal peptide" evidence="1">
    <location>
        <begin position="1"/>
        <end position="25"/>
    </location>
</feature>
<evidence type="ECO:0000256" key="1">
    <source>
        <dbReference type="SAM" id="SignalP"/>
    </source>
</evidence>
<keyword evidence="1" id="KW-0732">Signal</keyword>
<dbReference type="AlphaFoldDB" id="A0A1I1R5K0"/>
<evidence type="ECO:0000313" key="2">
    <source>
        <dbReference type="EMBL" id="SFD29575.1"/>
    </source>
</evidence>
<dbReference type="EMBL" id="FOKQ01000059">
    <property type="protein sequence ID" value="SFD29575.1"/>
    <property type="molecule type" value="Genomic_DNA"/>
</dbReference>
<dbReference type="OrthoDB" id="1826617at2"/>
<dbReference type="RefSeq" id="WP_074963342.1">
    <property type="nucleotide sequence ID" value="NZ_FOKQ01000059.1"/>
</dbReference>
<gene>
    <name evidence="2" type="ORF">SAMN02910406_03602</name>
</gene>
<dbReference type="Proteomes" id="UP000182192">
    <property type="component" value="Unassembled WGS sequence"/>
</dbReference>
<sequence>MKARRFIAGLSALTIAGVMTMTAFAEENTVTNEDTLPAENSTTVNYLAAPKFTVTIPRSVTLDTADVTDSIKVEGETEGSTPFLQSGSTVTVKLADARNGISGKKLTVKANDVASANYTLVGKNGAAGKDDVVAEFDYDPTKTAADYTQDITFTAPTGYKYAGTYTDKLTFTISVSNMEDFAIYDKNSEGIADGIILKPGQKIITKGTSRTLRFDIDTTVDYYNDGSEVYINGYQESGIERFYINSKGEFICVNNGVHSKFIPNEGKQFKISYNANDNKWDIEQV</sequence>
<protein>
    <submittedName>
        <fullName evidence="2">Uncharacterized protein</fullName>
    </submittedName>
</protein>
<feature type="chain" id="PRO_5010220449" evidence="1">
    <location>
        <begin position="26"/>
        <end position="285"/>
    </location>
</feature>
<organism evidence="2 3">
    <name type="scientific">Ruminococcus albus</name>
    <dbReference type="NCBI Taxonomy" id="1264"/>
    <lineage>
        <taxon>Bacteria</taxon>
        <taxon>Bacillati</taxon>
        <taxon>Bacillota</taxon>
        <taxon>Clostridia</taxon>
        <taxon>Eubacteriales</taxon>
        <taxon>Oscillospiraceae</taxon>
        <taxon>Ruminococcus</taxon>
    </lineage>
</organism>
<proteinExistence type="predicted"/>
<reference evidence="2 3" key="1">
    <citation type="submission" date="2016-10" db="EMBL/GenBank/DDBJ databases">
        <authorList>
            <person name="de Groot N.N."/>
        </authorList>
    </citation>
    <scope>NUCLEOTIDE SEQUENCE [LARGE SCALE GENOMIC DNA]</scope>
    <source>
        <strain evidence="2 3">AR67</strain>
    </source>
</reference>
<accession>A0A1I1R5K0</accession>